<feature type="compositionally biased region" description="Polar residues" evidence="1">
    <location>
        <begin position="537"/>
        <end position="546"/>
    </location>
</feature>
<dbReference type="Proteomes" id="UP001396334">
    <property type="component" value="Unassembled WGS sequence"/>
</dbReference>
<proteinExistence type="predicted"/>
<dbReference type="PANTHER" id="PTHR36808:SF1">
    <property type="entry name" value="TRANSCRIPTIONAL REGULATOR ATRX-LIKE PROTEIN"/>
    <property type="match status" value="1"/>
</dbReference>
<feature type="compositionally biased region" description="Basic residues" evidence="1">
    <location>
        <begin position="99"/>
        <end position="109"/>
    </location>
</feature>
<feature type="region of interest" description="Disordered" evidence="1">
    <location>
        <begin position="316"/>
        <end position="353"/>
    </location>
</feature>
<feature type="compositionally biased region" description="Polar residues" evidence="1">
    <location>
        <begin position="330"/>
        <end position="343"/>
    </location>
</feature>
<feature type="compositionally biased region" description="Low complexity" evidence="1">
    <location>
        <begin position="73"/>
        <end position="89"/>
    </location>
</feature>
<feature type="compositionally biased region" description="Basic and acidic residues" evidence="1">
    <location>
        <begin position="527"/>
        <end position="536"/>
    </location>
</feature>
<protein>
    <submittedName>
        <fullName evidence="2">Uncharacterized protein</fullName>
    </submittedName>
</protein>
<evidence type="ECO:0000256" key="1">
    <source>
        <dbReference type="SAM" id="MobiDB-lite"/>
    </source>
</evidence>
<comment type="caution">
    <text evidence="2">The sequence shown here is derived from an EMBL/GenBank/DDBJ whole genome shotgun (WGS) entry which is preliminary data.</text>
</comment>
<gene>
    <name evidence="2" type="ORF">V6N11_068892</name>
</gene>
<name>A0ABR2PB29_9ROSI</name>
<feature type="compositionally biased region" description="Basic and acidic residues" evidence="1">
    <location>
        <begin position="131"/>
        <end position="147"/>
    </location>
</feature>
<sequence>MVSVSSFSSEGDCRGRRSRSRNRKDIKGGKKRSRRRSSGSEDSPNVKKRRGSRRGDTRKRTGKRKKSMRDDVSVSSRSSRSLSCSTCPSDNDEIEYDKRRGRPRRKEKYGRRSEKVKRGSKRSKGQSRGSCSRDSEESGHFIEERVTEDSNFRRLKSVITVVEQVDESIRELIADEPKEDVYDYDDYPSCRSNDSNDGYSRRELQQHTHAVSETIKPPDDEQVEVSNIRTSNVEVINVSSAADGLNGDDIESILRQRALENLKKFRGELQKSINPPITLNDKSVDDVKTPSSVNTDSFQIKASKADDGRVVIASQMSQQIRQPPVRRDSSTLPKDSWNTTNMSDDGKCSETPGCDVASQSARLVPTGIPGKEVNTGINSVSKKPRLVISRTGLEAPNARCTQKQEAVSQEPSLSRLVTKTSVDEGDLETAQAIKPSDDNAASVSNRLKSVKLRIGQEPPNNTFTIQEQESTALESPQAKFVTECSVRESNLVTTQTLSPKECGNLDGKDNDTCDSTCGKPSPSENISSDKQKDETKGGSQFQQKTMSVMRGGEMVQVSYQVYIPKRAPALARRQLKR</sequence>
<dbReference type="PANTHER" id="PTHR36808">
    <property type="entry name" value="TRANSCRIPTIONAL REGULATOR ATRX-LIKE PROTEIN"/>
    <property type="match status" value="1"/>
</dbReference>
<evidence type="ECO:0000313" key="3">
    <source>
        <dbReference type="Proteomes" id="UP001396334"/>
    </source>
</evidence>
<evidence type="ECO:0000313" key="2">
    <source>
        <dbReference type="EMBL" id="KAK8985644.1"/>
    </source>
</evidence>
<dbReference type="EMBL" id="JBBPBN010000069">
    <property type="protein sequence ID" value="KAK8985644.1"/>
    <property type="molecule type" value="Genomic_DNA"/>
</dbReference>
<reference evidence="2 3" key="1">
    <citation type="journal article" date="2024" name="G3 (Bethesda)">
        <title>Genome assembly of Hibiscus sabdariffa L. provides insights into metabolisms of medicinal natural products.</title>
        <authorList>
            <person name="Kim T."/>
        </authorList>
    </citation>
    <scope>NUCLEOTIDE SEQUENCE [LARGE SCALE GENOMIC DNA]</scope>
    <source>
        <strain evidence="2">TK-2024</strain>
        <tissue evidence="2">Old leaves</tissue>
    </source>
</reference>
<accession>A0ABR2PB29</accession>
<feature type="region of interest" description="Disordered" evidence="1">
    <location>
        <begin position="1"/>
        <end position="147"/>
    </location>
</feature>
<feature type="region of interest" description="Disordered" evidence="1">
    <location>
        <begin position="503"/>
        <end position="548"/>
    </location>
</feature>
<feature type="region of interest" description="Disordered" evidence="1">
    <location>
        <begin position="173"/>
        <end position="223"/>
    </location>
</feature>
<keyword evidence="3" id="KW-1185">Reference proteome</keyword>
<organism evidence="2 3">
    <name type="scientific">Hibiscus sabdariffa</name>
    <name type="common">roselle</name>
    <dbReference type="NCBI Taxonomy" id="183260"/>
    <lineage>
        <taxon>Eukaryota</taxon>
        <taxon>Viridiplantae</taxon>
        <taxon>Streptophyta</taxon>
        <taxon>Embryophyta</taxon>
        <taxon>Tracheophyta</taxon>
        <taxon>Spermatophyta</taxon>
        <taxon>Magnoliopsida</taxon>
        <taxon>eudicotyledons</taxon>
        <taxon>Gunneridae</taxon>
        <taxon>Pentapetalae</taxon>
        <taxon>rosids</taxon>
        <taxon>malvids</taxon>
        <taxon>Malvales</taxon>
        <taxon>Malvaceae</taxon>
        <taxon>Malvoideae</taxon>
        <taxon>Hibiscus</taxon>
    </lineage>
</organism>